<keyword evidence="2" id="KW-1185">Reference proteome</keyword>
<evidence type="ECO:0000313" key="1">
    <source>
        <dbReference type="EMBL" id="KAI3783555.1"/>
    </source>
</evidence>
<evidence type="ECO:0000313" key="2">
    <source>
        <dbReference type="Proteomes" id="UP001056120"/>
    </source>
</evidence>
<gene>
    <name evidence="1" type="ORF">L1987_42639</name>
</gene>
<reference evidence="1 2" key="2">
    <citation type="journal article" date="2022" name="Mol. Ecol. Resour.">
        <title>The genomes of chicory, endive, great burdock and yacon provide insights into Asteraceae paleo-polyploidization history and plant inulin production.</title>
        <authorList>
            <person name="Fan W."/>
            <person name="Wang S."/>
            <person name="Wang H."/>
            <person name="Wang A."/>
            <person name="Jiang F."/>
            <person name="Liu H."/>
            <person name="Zhao H."/>
            <person name="Xu D."/>
            <person name="Zhang Y."/>
        </authorList>
    </citation>
    <scope>NUCLEOTIDE SEQUENCE [LARGE SCALE GENOMIC DNA]</scope>
    <source>
        <strain evidence="2">cv. Yunnan</strain>
        <tissue evidence="1">Leaves</tissue>
    </source>
</reference>
<dbReference type="Proteomes" id="UP001056120">
    <property type="component" value="Linkage Group LG14"/>
</dbReference>
<accession>A0ACB9GJC3</accession>
<organism evidence="1 2">
    <name type="scientific">Smallanthus sonchifolius</name>
    <dbReference type="NCBI Taxonomy" id="185202"/>
    <lineage>
        <taxon>Eukaryota</taxon>
        <taxon>Viridiplantae</taxon>
        <taxon>Streptophyta</taxon>
        <taxon>Embryophyta</taxon>
        <taxon>Tracheophyta</taxon>
        <taxon>Spermatophyta</taxon>
        <taxon>Magnoliopsida</taxon>
        <taxon>eudicotyledons</taxon>
        <taxon>Gunneridae</taxon>
        <taxon>Pentapetalae</taxon>
        <taxon>asterids</taxon>
        <taxon>campanulids</taxon>
        <taxon>Asterales</taxon>
        <taxon>Asteraceae</taxon>
        <taxon>Asteroideae</taxon>
        <taxon>Heliantheae alliance</taxon>
        <taxon>Millerieae</taxon>
        <taxon>Smallanthus</taxon>
    </lineage>
</organism>
<comment type="caution">
    <text evidence="1">The sequence shown here is derived from an EMBL/GenBank/DDBJ whole genome shotgun (WGS) entry which is preliminary data.</text>
</comment>
<sequence length="72" mass="7876">METSTKQRAAGFVKNKLLSSFYKTTKQPPPPPPLPTTIPYGVNKPNHPSSSMKKVPSLTNCSSVCWDGDLNE</sequence>
<protein>
    <submittedName>
        <fullName evidence="1">Uncharacterized protein</fullName>
    </submittedName>
</protein>
<name>A0ACB9GJC3_9ASTR</name>
<proteinExistence type="predicted"/>
<reference evidence="2" key="1">
    <citation type="journal article" date="2022" name="Mol. Ecol. Resour.">
        <title>The genomes of chicory, endive, great burdock and yacon provide insights into Asteraceae palaeo-polyploidization history and plant inulin production.</title>
        <authorList>
            <person name="Fan W."/>
            <person name="Wang S."/>
            <person name="Wang H."/>
            <person name="Wang A."/>
            <person name="Jiang F."/>
            <person name="Liu H."/>
            <person name="Zhao H."/>
            <person name="Xu D."/>
            <person name="Zhang Y."/>
        </authorList>
    </citation>
    <scope>NUCLEOTIDE SEQUENCE [LARGE SCALE GENOMIC DNA]</scope>
    <source>
        <strain evidence="2">cv. Yunnan</strain>
    </source>
</reference>
<dbReference type="EMBL" id="CM042031">
    <property type="protein sequence ID" value="KAI3783555.1"/>
    <property type="molecule type" value="Genomic_DNA"/>
</dbReference>